<sequence length="564" mass="62002">DDTEDQQPGGSDAEAAEGDPDNDNEDEEQEHAARDGGGREGAAGDQARPKTKTELQKLRESFQNTLHLCGHFYADRILQREMRMVSIACRPLRMSYSETLKLQGSQAGSVEFRAARASGAWFKTVMATLGLIHDTSGLERFGVTVSASAAAVADNDNLQTESWFMEECDLVATFWKLLVELASSRCWSQVQFSTLLPSALAAVLHEDNGPGSLAQHLLLQLRDVWNAVVKAEQASSTDSRMPPSAKAELKRVLLDLGWNRVQVSREAMLECAAAGWQASHPQVQAQATALFAGPAQTKQLEDLFAHLASVARASSLPTYFTVDDDDRSRVPMWVWNSKLVDSEWKRYMVKVAHPLEVPADLRGYGIVLQRIGPAENIVKGALQSGIFLSKAQLQKLQTEYKFELPGKGCGSGKGGNLVKLDYADRLLTYMFGAELPQLERKRMLSFLLGKAWNRLGKGAKHAQEILQAFKSLDPQDQPTFTELAAVAADEEKLTNVRSKRVDIKAVHASPAHLTSKELAGLLPQGKGFTCRFNRHPVEQRYQVFVFHAATGISAGFIKLLPASS</sequence>
<keyword evidence="3" id="KW-1185">Reference proteome</keyword>
<dbReference type="Proteomes" id="UP000649617">
    <property type="component" value="Unassembled WGS sequence"/>
</dbReference>
<dbReference type="EMBL" id="CAJNIZ010005408">
    <property type="protein sequence ID" value="CAE7241561.1"/>
    <property type="molecule type" value="Genomic_DNA"/>
</dbReference>
<comment type="caution">
    <text evidence="2">The sequence shown here is derived from an EMBL/GenBank/DDBJ whole genome shotgun (WGS) entry which is preliminary data.</text>
</comment>
<evidence type="ECO:0000313" key="3">
    <source>
        <dbReference type="Proteomes" id="UP000649617"/>
    </source>
</evidence>
<reference evidence="2" key="1">
    <citation type="submission" date="2021-02" db="EMBL/GenBank/DDBJ databases">
        <authorList>
            <person name="Dougan E. K."/>
            <person name="Rhodes N."/>
            <person name="Thang M."/>
            <person name="Chan C."/>
        </authorList>
    </citation>
    <scope>NUCLEOTIDE SEQUENCE</scope>
</reference>
<gene>
    <name evidence="2" type="ORF">SPIL2461_LOCUS4194</name>
</gene>
<feature type="region of interest" description="Disordered" evidence="1">
    <location>
        <begin position="1"/>
        <end position="52"/>
    </location>
</feature>
<feature type="compositionally biased region" description="Acidic residues" evidence="1">
    <location>
        <begin position="14"/>
        <end position="29"/>
    </location>
</feature>
<feature type="non-terminal residue" evidence="2">
    <location>
        <position position="564"/>
    </location>
</feature>
<protein>
    <submittedName>
        <fullName evidence="2">Uncharacterized protein</fullName>
    </submittedName>
</protein>
<evidence type="ECO:0000313" key="2">
    <source>
        <dbReference type="EMBL" id="CAE7241561.1"/>
    </source>
</evidence>
<accession>A0A812L4V3</accession>
<proteinExistence type="predicted"/>
<organism evidence="2 3">
    <name type="scientific">Symbiodinium pilosum</name>
    <name type="common">Dinoflagellate</name>
    <dbReference type="NCBI Taxonomy" id="2952"/>
    <lineage>
        <taxon>Eukaryota</taxon>
        <taxon>Sar</taxon>
        <taxon>Alveolata</taxon>
        <taxon>Dinophyceae</taxon>
        <taxon>Suessiales</taxon>
        <taxon>Symbiodiniaceae</taxon>
        <taxon>Symbiodinium</taxon>
    </lineage>
</organism>
<dbReference type="OrthoDB" id="428456at2759"/>
<evidence type="ECO:0000256" key="1">
    <source>
        <dbReference type="SAM" id="MobiDB-lite"/>
    </source>
</evidence>
<dbReference type="AlphaFoldDB" id="A0A812L4V3"/>
<name>A0A812L4V3_SYMPI</name>